<protein>
    <submittedName>
        <fullName evidence="3">Apple domain-containing protein</fullName>
    </submittedName>
</protein>
<dbReference type="OrthoDB" id="6310547at2759"/>
<proteinExistence type="predicted"/>
<reference evidence="3" key="1">
    <citation type="submission" date="2016-06" db="UniProtKB">
        <authorList>
            <consortium name="WormBaseParasite"/>
        </authorList>
    </citation>
    <scope>IDENTIFICATION</scope>
</reference>
<reference evidence="1 2" key="2">
    <citation type="submission" date="2018-11" db="EMBL/GenBank/DDBJ databases">
        <authorList>
            <consortium name="Pathogen Informatics"/>
        </authorList>
    </citation>
    <scope>NUCLEOTIDE SEQUENCE [LARGE SCALE GENOMIC DNA]</scope>
    <source>
        <strain evidence="1 2">Egypt</strain>
    </source>
</reference>
<dbReference type="AlphaFoldDB" id="A0A183AQ46"/>
<evidence type="ECO:0000313" key="1">
    <source>
        <dbReference type="EMBL" id="VDP84731.1"/>
    </source>
</evidence>
<dbReference type="EMBL" id="UZAN01046886">
    <property type="protein sequence ID" value="VDP84731.1"/>
    <property type="molecule type" value="Genomic_DNA"/>
</dbReference>
<keyword evidence="2" id="KW-1185">Reference proteome</keyword>
<evidence type="ECO:0000313" key="2">
    <source>
        <dbReference type="Proteomes" id="UP000272942"/>
    </source>
</evidence>
<gene>
    <name evidence="1" type="ORF">ECPE_LOCUS9081</name>
</gene>
<dbReference type="Proteomes" id="UP000272942">
    <property type="component" value="Unassembled WGS sequence"/>
</dbReference>
<accession>A0A183AQ46</accession>
<sequence>MSGYMLGRELKQFVTLNKLKSPVWINLHSLLHSTSALGQQNWIYGEMAPPNVMYALKELPMTRQFSVFDRVAIVTTDGHTIRTNTDKKQYGFVCGYRDYIQTNRLLVQTELFLTDPPHKEVNFHATSDDTQGCFEYHLHITMIACALKCHLHAMCRTFYYKPEHRKCIHTLFVESLMPASEQALSPEAARRFRRPDWNILIRRIDVI</sequence>
<evidence type="ECO:0000313" key="3">
    <source>
        <dbReference type="WBParaSite" id="ECPE_0000910901-mRNA-1"/>
    </source>
</evidence>
<dbReference type="WBParaSite" id="ECPE_0000910901-mRNA-1">
    <property type="protein sequence ID" value="ECPE_0000910901-mRNA-1"/>
    <property type="gene ID" value="ECPE_0000910901"/>
</dbReference>
<organism evidence="3">
    <name type="scientific">Echinostoma caproni</name>
    <dbReference type="NCBI Taxonomy" id="27848"/>
    <lineage>
        <taxon>Eukaryota</taxon>
        <taxon>Metazoa</taxon>
        <taxon>Spiralia</taxon>
        <taxon>Lophotrochozoa</taxon>
        <taxon>Platyhelminthes</taxon>
        <taxon>Trematoda</taxon>
        <taxon>Digenea</taxon>
        <taxon>Plagiorchiida</taxon>
        <taxon>Echinostomata</taxon>
        <taxon>Echinostomatoidea</taxon>
        <taxon>Echinostomatidae</taxon>
        <taxon>Echinostoma</taxon>
    </lineage>
</organism>
<name>A0A183AQ46_9TREM</name>